<protein>
    <submittedName>
        <fullName evidence="1">Uncharacterized protein</fullName>
    </submittedName>
</protein>
<dbReference type="Proteomes" id="UP001341840">
    <property type="component" value="Unassembled WGS sequence"/>
</dbReference>
<dbReference type="EMBL" id="JASCZI010241924">
    <property type="protein sequence ID" value="MED6208402.1"/>
    <property type="molecule type" value="Genomic_DNA"/>
</dbReference>
<comment type="caution">
    <text evidence="1">The sequence shown here is derived from an EMBL/GenBank/DDBJ whole genome shotgun (WGS) entry which is preliminary data.</text>
</comment>
<gene>
    <name evidence="1" type="ORF">PIB30_044738</name>
</gene>
<evidence type="ECO:0000313" key="1">
    <source>
        <dbReference type="EMBL" id="MED6208402.1"/>
    </source>
</evidence>
<accession>A0ABU6YES7</accession>
<keyword evidence="2" id="KW-1185">Reference proteome</keyword>
<name>A0ABU6YES7_9FABA</name>
<proteinExistence type="predicted"/>
<sequence length="103" mass="12058">MASFLLARPATFHFSARPRLQQQQRRDVLLTTFWDNYDFGHKGRFTKNRTGQFYNNNNNNNNNNLPNWSTTAHCPSSIAPSSILLIVLLFWCLRFLSDLQRLP</sequence>
<organism evidence="1 2">
    <name type="scientific">Stylosanthes scabra</name>
    <dbReference type="NCBI Taxonomy" id="79078"/>
    <lineage>
        <taxon>Eukaryota</taxon>
        <taxon>Viridiplantae</taxon>
        <taxon>Streptophyta</taxon>
        <taxon>Embryophyta</taxon>
        <taxon>Tracheophyta</taxon>
        <taxon>Spermatophyta</taxon>
        <taxon>Magnoliopsida</taxon>
        <taxon>eudicotyledons</taxon>
        <taxon>Gunneridae</taxon>
        <taxon>Pentapetalae</taxon>
        <taxon>rosids</taxon>
        <taxon>fabids</taxon>
        <taxon>Fabales</taxon>
        <taxon>Fabaceae</taxon>
        <taxon>Papilionoideae</taxon>
        <taxon>50 kb inversion clade</taxon>
        <taxon>dalbergioids sensu lato</taxon>
        <taxon>Dalbergieae</taxon>
        <taxon>Pterocarpus clade</taxon>
        <taxon>Stylosanthes</taxon>
    </lineage>
</organism>
<reference evidence="1 2" key="1">
    <citation type="journal article" date="2023" name="Plants (Basel)">
        <title>Bridging the Gap: Combining Genomics and Transcriptomics Approaches to Understand Stylosanthes scabra, an Orphan Legume from the Brazilian Caatinga.</title>
        <authorList>
            <person name="Ferreira-Neto J.R.C."/>
            <person name="da Silva M.D."/>
            <person name="Binneck E."/>
            <person name="de Melo N.F."/>
            <person name="da Silva R.H."/>
            <person name="de Melo A.L.T.M."/>
            <person name="Pandolfi V."/>
            <person name="Bustamante F.O."/>
            <person name="Brasileiro-Vidal A.C."/>
            <person name="Benko-Iseppon A.M."/>
        </authorList>
    </citation>
    <scope>NUCLEOTIDE SEQUENCE [LARGE SCALE GENOMIC DNA]</scope>
    <source>
        <tissue evidence="1">Leaves</tissue>
    </source>
</reference>
<evidence type="ECO:0000313" key="2">
    <source>
        <dbReference type="Proteomes" id="UP001341840"/>
    </source>
</evidence>